<evidence type="ECO:0008006" key="4">
    <source>
        <dbReference type="Google" id="ProtNLM"/>
    </source>
</evidence>
<dbReference type="Pfam" id="PF07087">
    <property type="entry name" value="DUF1353"/>
    <property type="match status" value="1"/>
</dbReference>
<proteinExistence type="predicted"/>
<evidence type="ECO:0000313" key="3">
    <source>
        <dbReference type="Proteomes" id="UP000189674"/>
    </source>
</evidence>
<feature type="region of interest" description="Disordered" evidence="1">
    <location>
        <begin position="136"/>
        <end position="181"/>
    </location>
</feature>
<name>A0A1U9NQF6_9BACT</name>
<evidence type="ECO:0000313" key="2">
    <source>
        <dbReference type="EMBL" id="AQT69958.1"/>
    </source>
</evidence>
<keyword evidence="3" id="KW-1185">Reference proteome</keyword>
<sequence>MSRQISYIPPIVELLDNGNIRLSRGWRVRAGDWSFIARQGFVSDGNSVPWLFRGLVPKFGRNTVAGIAHDWLYYSGEMINSSGRAVQISQRQADMIRLELCRWCSVPWWQRLVSYIGLRIGGWYAWRKHRKRRAGAERRAVTGQRNQASQPDNEDGATGAGRIVKEPAAGPSPRTKSQEDL</sequence>
<evidence type="ECO:0000256" key="1">
    <source>
        <dbReference type="SAM" id="MobiDB-lite"/>
    </source>
</evidence>
<reference evidence="3" key="1">
    <citation type="submission" date="2017-02" db="EMBL/GenBank/DDBJ databases">
        <title>Comparative genomics and description of representatives of a novel lineage of planctomycetes thriving in anoxic sediments.</title>
        <authorList>
            <person name="Spring S."/>
            <person name="Bunk B."/>
            <person name="Sproer C."/>
        </authorList>
    </citation>
    <scope>NUCLEOTIDE SEQUENCE [LARGE SCALE GENOMIC DNA]</scope>
    <source>
        <strain evidence="3">ST-NAGAB-D1</strain>
    </source>
</reference>
<dbReference type="AlphaFoldDB" id="A0A1U9NQF6"/>
<organism evidence="2 3">
    <name type="scientific">Anaerohalosphaera lusitana</name>
    <dbReference type="NCBI Taxonomy" id="1936003"/>
    <lineage>
        <taxon>Bacteria</taxon>
        <taxon>Pseudomonadati</taxon>
        <taxon>Planctomycetota</taxon>
        <taxon>Phycisphaerae</taxon>
        <taxon>Sedimentisphaerales</taxon>
        <taxon>Anaerohalosphaeraceae</taxon>
        <taxon>Anaerohalosphaera</taxon>
    </lineage>
</organism>
<protein>
    <recommendedName>
        <fullName evidence="4">DUF1353 domain-containing protein</fullName>
    </recommendedName>
</protein>
<dbReference type="InterPro" id="IPR010767">
    <property type="entry name" value="Phage_CGC-2007_Cje0229"/>
</dbReference>
<dbReference type="Proteomes" id="UP000189674">
    <property type="component" value="Chromosome"/>
</dbReference>
<gene>
    <name evidence="2" type="ORF">STSP2_03158</name>
</gene>
<dbReference type="STRING" id="1936003.STSP2_03158"/>
<dbReference type="KEGG" id="alus:STSP2_03158"/>
<dbReference type="EMBL" id="CP019791">
    <property type="protein sequence ID" value="AQT69958.1"/>
    <property type="molecule type" value="Genomic_DNA"/>
</dbReference>
<accession>A0A1U9NQF6</accession>
<dbReference type="OrthoDB" id="200018at2"/>
<dbReference type="RefSeq" id="WP_146664095.1">
    <property type="nucleotide sequence ID" value="NZ_CP019791.1"/>
</dbReference>